<dbReference type="RefSeq" id="WP_086471188.1">
    <property type="nucleotide sequence ID" value="NZ_FXWK01000002.1"/>
</dbReference>
<dbReference type="OrthoDB" id="5540997at2"/>
<feature type="transmembrane region" description="Helical" evidence="1">
    <location>
        <begin position="206"/>
        <end position="223"/>
    </location>
</feature>
<feature type="transmembrane region" description="Helical" evidence="1">
    <location>
        <begin position="267"/>
        <end position="285"/>
    </location>
</feature>
<feature type="transmembrane region" description="Helical" evidence="1">
    <location>
        <begin position="325"/>
        <end position="344"/>
    </location>
</feature>
<evidence type="ECO:0000256" key="1">
    <source>
        <dbReference type="SAM" id="Phobius"/>
    </source>
</evidence>
<evidence type="ECO:0000313" key="2">
    <source>
        <dbReference type="EMBL" id="SMQ85531.1"/>
    </source>
</evidence>
<feature type="transmembrane region" description="Helical" evidence="1">
    <location>
        <begin position="409"/>
        <end position="430"/>
    </location>
</feature>
<feature type="transmembrane region" description="Helical" evidence="1">
    <location>
        <begin position="378"/>
        <end position="397"/>
    </location>
</feature>
<evidence type="ECO:0000313" key="3">
    <source>
        <dbReference type="Proteomes" id="UP000194474"/>
    </source>
</evidence>
<feature type="transmembrane region" description="Helical" evidence="1">
    <location>
        <begin position="80"/>
        <end position="99"/>
    </location>
</feature>
<organism evidence="2 3">
    <name type="scientific">Devosia lucknowensis</name>
    <dbReference type="NCBI Taxonomy" id="1096929"/>
    <lineage>
        <taxon>Bacteria</taxon>
        <taxon>Pseudomonadati</taxon>
        <taxon>Pseudomonadota</taxon>
        <taxon>Alphaproteobacteria</taxon>
        <taxon>Hyphomicrobiales</taxon>
        <taxon>Devosiaceae</taxon>
        <taxon>Devosia</taxon>
    </lineage>
</organism>
<reference evidence="3" key="1">
    <citation type="submission" date="2017-04" db="EMBL/GenBank/DDBJ databases">
        <authorList>
            <person name="Varghese N."/>
            <person name="Submissions S."/>
        </authorList>
    </citation>
    <scope>NUCLEOTIDE SEQUENCE [LARGE SCALE GENOMIC DNA]</scope>
</reference>
<name>A0A1Y6G5T3_9HYPH</name>
<feature type="transmembrane region" description="Helical" evidence="1">
    <location>
        <begin position="133"/>
        <end position="152"/>
    </location>
</feature>
<dbReference type="EMBL" id="FXWK01000002">
    <property type="protein sequence ID" value="SMQ85531.1"/>
    <property type="molecule type" value="Genomic_DNA"/>
</dbReference>
<feature type="transmembrane region" description="Helical" evidence="1">
    <location>
        <begin position="172"/>
        <end position="194"/>
    </location>
</feature>
<sequence length="605" mass="64056">MTPQINAILRWLPAVASVVALGYLLTLADRGFDFTDESSYLNWIADPWLYPLSVTQYGFVYHPVFTLLGGDVAALRRFNIIVTFLLGCGLGLVVVRSLIPQLRFISTLVLAMQVGFVALLIIANWLPTPSYNSLNLQGLLVSATALCLIACTDREGGPPRVLLPFVLLGVGGWLVFMAKPTSAGLLAAIALVYLTSLRRLFTPGPVVAGAVAGLLLLSSALYIDGSVTAFVSRLSDAVTLSASMDSSYSTGRILRIDTIAFTNLDWAVFWGLATLTAIIAVLSTTHNPKGRVLVLMAVTAAIVFSGTALFGLTGLGLQGWSMWNVLQIGAVLPAAILAAAYLLWRGKLQRPPTARLLTIGMFIVLPYANAVGTNGNYWPAASYAGIFWVCAALLVLGTGDTPGDGRQSALAALGFSIATLILGIGLQFPYRQPQPVRDNVQSIQVGGNNVGLLVSDQFARYINELQASAKEKNLLPRTPVIDLTGHYPGAVFALGGAAVGQAWMIGGYPGSDSLAKASLERVACAILARAWLLVEGNGPRSLSLSVTELNGASYEAIGPIASPTGEYPRSYAQRLMRPTHDVNAVASACLVARERQPRGPAGTSL</sequence>
<dbReference type="Proteomes" id="UP000194474">
    <property type="component" value="Unassembled WGS sequence"/>
</dbReference>
<feature type="transmembrane region" description="Helical" evidence="1">
    <location>
        <begin position="292"/>
        <end position="313"/>
    </location>
</feature>
<evidence type="ECO:0008006" key="4">
    <source>
        <dbReference type="Google" id="ProtNLM"/>
    </source>
</evidence>
<gene>
    <name evidence="2" type="ORF">SAMN06295905_2810</name>
</gene>
<accession>A0A1Y6G5T3</accession>
<proteinExistence type="predicted"/>
<keyword evidence="1" id="KW-1133">Transmembrane helix</keyword>
<keyword evidence="1" id="KW-0472">Membrane</keyword>
<keyword evidence="3" id="KW-1185">Reference proteome</keyword>
<feature type="transmembrane region" description="Helical" evidence="1">
    <location>
        <begin position="105"/>
        <end position="126"/>
    </location>
</feature>
<dbReference type="AlphaFoldDB" id="A0A1Y6G5T3"/>
<protein>
    <recommendedName>
        <fullName evidence="4">4-amino-4-deoxy-L-arabinose transferase</fullName>
    </recommendedName>
</protein>
<feature type="transmembrane region" description="Helical" evidence="1">
    <location>
        <begin position="356"/>
        <end position="372"/>
    </location>
</feature>
<feature type="transmembrane region" description="Helical" evidence="1">
    <location>
        <begin position="48"/>
        <end position="68"/>
    </location>
</feature>
<keyword evidence="1" id="KW-0812">Transmembrane</keyword>
<feature type="transmembrane region" description="Helical" evidence="1">
    <location>
        <begin position="7"/>
        <end position="28"/>
    </location>
</feature>